<dbReference type="InterPro" id="IPR008775">
    <property type="entry name" value="Phytyl_CoA_dOase-like"/>
</dbReference>
<gene>
    <name evidence="2" type="ORF">EHS25_000738</name>
</gene>
<dbReference type="Pfam" id="PF05721">
    <property type="entry name" value="PhyH"/>
    <property type="match status" value="1"/>
</dbReference>
<dbReference type="Proteomes" id="UP000279259">
    <property type="component" value="Unassembled WGS sequence"/>
</dbReference>
<dbReference type="SUPFAM" id="SSF51197">
    <property type="entry name" value="Clavaminate synthase-like"/>
    <property type="match status" value="1"/>
</dbReference>
<dbReference type="AlphaFoldDB" id="A0A427YX39"/>
<evidence type="ECO:0000256" key="1">
    <source>
        <dbReference type="SAM" id="MobiDB-lite"/>
    </source>
</evidence>
<dbReference type="Gene3D" id="2.60.120.620">
    <property type="entry name" value="q2cbj1_9rhob like domain"/>
    <property type="match status" value="1"/>
</dbReference>
<evidence type="ECO:0000313" key="2">
    <source>
        <dbReference type="EMBL" id="RSH95646.1"/>
    </source>
</evidence>
<dbReference type="PANTHER" id="PTHR31630">
    <property type="entry name" value="PHYTANOYL-COA DIOXYGENASE-RELATED-RELATED"/>
    <property type="match status" value="1"/>
</dbReference>
<reference evidence="2 3" key="1">
    <citation type="submission" date="2018-11" db="EMBL/GenBank/DDBJ databases">
        <title>Genome sequence of Saitozyma podzolica DSM 27192.</title>
        <authorList>
            <person name="Aliyu H."/>
            <person name="Gorte O."/>
            <person name="Ochsenreither K."/>
        </authorList>
    </citation>
    <scope>NUCLEOTIDE SEQUENCE [LARGE SCALE GENOMIC DNA]</scope>
    <source>
        <strain evidence="2 3">DSM 27192</strain>
    </source>
</reference>
<organism evidence="2 3">
    <name type="scientific">Saitozyma podzolica</name>
    <dbReference type="NCBI Taxonomy" id="1890683"/>
    <lineage>
        <taxon>Eukaryota</taxon>
        <taxon>Fungi</taxon>
        <taxon>Dikarya</taxon>
        <taxon>Basidiomycota</taxon>
        <taxon>Agaricomycotina</taxon>
        <taxon>Tremellomycetes</taxon>
        <taxon>Tremellales</taxon>
        <taxon>Trimorphomycetaceae</taxon>
        <taxon>Saitozyma</taxon>
    </lineage>
</organism>
<name>A0A427YX39_9TREE</name>
<protein>
    <recommendedName>
        <fullName evidence="4">Phytanoyl-CoA dioxygenase</fullName>
    </recommendedName>
</protein>
<keyword evidence="3" id="KW-1185">Reference proteome</keyword>
<proteinExistence type="predicted"/>
<evidence type="ECO:0000313" key="3">
    <source>
        <dbReference type="Proteomes" id="UP000279259"/>
    </source>
</evidence>
<dbReference type="EMBL" id="RSCD01000001">
    <property type="protein sequence ID" value="RSH95646.1"/>
    <property type="molecule type" value="Genomic_DNA"/>
</dbReference>
<dbReference type="PANTHER" id="PTHR31630:SF6">
    <property type="entry name" value="PHYTANOYL-COA DIOXYGENASE-RELATED"/>
    <property type="match status" value="1"/>
</dbReference>
<feature type="compositionally biased region" description="Basic and acidic residues" evidence="1">
    <location>
        <begin position="316"/>
        <end position="326"/>
    </location>
</feature>
<comment type="caution">
    <text evidence="2">The sequence shown here is derived from an EMBL/GenBank/DDBJ whole genome shotgun (WGS) entry which is preliminary data.</text>
</comment>
<sequence length="341" mass="38172">MPIAIPATQPGPDLSALPHTNSKAPFLEDLRTKGYAVIPSIIPQDRVGRYIDDAHSWLEEFGMGYKRDDKTTWSNDNLPISNKGGLYNQYSAGHEAWVWRARCEPGVLSAFQDLWGTQELIVSFDGVNVTFPYGAHGRTDIEVTPPWPHQDQDPRNRTFQLAQGIIALSESGPDDGGLVVIPGSHLLHTKFFDENGGVDDERIAKAGGKLNSYQFTEDEAAWYRAQGCEEVKVTCPVGSLIIWDSRLIHWNRTPTGSRTRVAVYACYCPASFASPEALERKAEVYQRRYQTTHWPALNDVRALKFGPPLRNGVPDPHNRTRPKNEPEENDTMLRLAGVKAY</sequence>
<feature type="region of interest" description="Disordered" evidence="1">
    <location>
        <begin position="308"/>
        <end position="331"/>
    </location>
</feature>
<evidence type="ECO:0008006" key="4">
    <source>
        <dbReference type="Google" id="ProtNLM"/>
    </source>
</evidence>
<dbReference type="OrthoDB" id="445007at2759"/>
<accession>A0A427YX39</accession>